<dbReference type="Proteomes" id="UP001597063">
    <property type="component" value="Unassembled WGS sequence"/>
</dbReference>
<name>A0ABW2XN10_9ACTN</name>
<gene>
    <name evidence="2" type="ORF">ACFQZM_14135</name>
</gene>
<protein>
    <submittedName>
        <fullName evidence="2">Uncharacterized protein</fullName>
    </submittedName>
</protein>
<feature type="chain" id="PRO_5045968328" evidence="1">
    <location>
        <begin position="25"/>
        <end position="78"/>
    </location>
</feature>
<proteinExistence type="predicted"/>
<evidence type="ECO:0000256" key="1">
    <source>
        <dbReference type="SAM" id="SignalP"/>
    </source>
</evidence>
<accession>A0ABW2XN10</accession>
<evidence type="ECO:0000313" key="2">
    <source>
        <dbReference type="EMBL" id="MFD0685646.1"/>
    </source>
</evidence>
<feature type="signal peptide" evidence="1">
    <location>
        <begin position="1"/>
        <end position="24"/>
    </location>
</feature>
<organism evidence="2 3">
    <name type="scientific">Actinomadura fibrosa</name>
    <dbReference type="NCBI Taxonomy" id="111802"/>
    <lineage>
        <taxon>Bacteria</taxon>
        <taxon>Bacillati</taxon>
        <taxon>Actinomycetota</taxon>
        <taxon>Actinomycetes</taxon>
        <taxon>Streptosporangiales</taxon>
        <taxon>Thermomonosporaceae</taxon>
        <taxon>Actinomadura</taxon>
    </lineage>
</organism>
<sequence>MKKVITATAIAAAAALGGVGSASAAQPTHSARQDCRTYSSTRVCGQPKLNDKQRACATKMVQQGMTQRRAEVECLTFY</sequence>
<reference evidence="3" key="1">
    <citation type="journal article" date="2019" name="Int. J. Syst. Evol. Microbiol.">
        <title>The Global Catalogue of Microorganisms (GCM) 10K type strain sequencing project: providing services to taxonomists for standard genome sequencing and annotation.</title>
        <authorList>
            <consortium name="The Broad Institute Genomics Platform"/>
            <consortium name="The Broad Institute Genome Sequencing Center for Infectious Disease"/>
            <person name="Wu L."/>
            <person name="Ma J."/>
        </authorList>
    </citation>
    <scope>NUCLEOTIDE SEQUENCE [LARGE SCALE GENOMIC DNA]</scope>
    <source>
        <strain evidence="3">JCM 9371</strain>
    </source>
</reference>
<keyword evidence="3" id="KW-1185">Reference proteome</keyword>
<dbReference type="EMBL" id="JBHTGP010000006">
    <property type="protein sequence ID" value="MFD0685646.1"/>
    <property type="molecule type" value="Genomic_DNA"/>
</dbReference>
<comment type="caution">
    <text evidence="2">The sequence shown here is derived from an EMBL/GenBank/DDBJ whole genome shotgun (WGS) entry which is preliminary data.</text>
</comment>
<keyword evidence="1" id="KW-0732">Signal</keyword>
<evidence type="ECO:0000313" key="3">
    <source>
        <dbReference type="Proteomes" id="UP001597063"/>
    </source>
</evidence>
<dbReference type="RefSeq" id="WP_131756093.1">
    <property type="nucleotide sequence ID" value="NZ_CAACUY010000012.1"/>
</dbReference>